<name>W1PP04_AMBTC</name>
<dbReference type="Gramene" id="ERN08910">
    <property type="protein sequence ID" value="ERN08910"/>
    <property type="gene ID" value="AMTR_s00015p00231380"/>
</dbReference>
<evidence type="ECO:0000313" key="2">
    <source>
        <dbReference type="Proteomes" id="UP000017836"/>
    </source>
</evidence>
<accession>W1PP04</accession>
<dbReference type="EMBL" id="KI393208">
    <property type="protein sequence ID" value="ERN08910.1"/>
    <property type="molecule type" value="Genomic_DNA"/>
</dbReference>
<dbReference type="HOGENOM" id="CLU_2313273_0_0_1"/>
<protein>
    <submittedName>
        <fullName evidence="1">Uncharacterized protein</fullName>
    </submittedName>
</protein>
<sequence length="100" mass="10852">MAHVPRVLLTCVACVSNGVDISAYGTIATCVMHVHVLYPTRATMQAAGGLHDQEIRVHLAGLPCIHCIRLALVHALQSYTRMLHIHTSLCGGAMVCHWNI</sequence>
<keyword evidence="2" id="KW-1185">Reference proteome</keyword>
<organism evidence="1 2">
    <name type="scientific">Amborella trichopoda</name>
    <dbReference type="NCBI Taxonomy" id="13333"/>
    <lineage>
        <taxon>Eukaryota</taxon>
        <taxon>Viridiplantae</taxon>
        <taxon>Streptophyta</taxon>
        <taxon>Embryophyta</taxon>
        <taxon>Tracheophyta</taxon>
        <taxon>Spermatophyta</taxon>
        <taxon>Magnoliopsida</taxon>
        <taxon>Amborellales</taxon>
        <taxon>Amborellaceae</taxon>
        <taxon>Amborella</taxon>
    </lineage>
</organism>
<proteinExistence type="predicted"/>
<reference evidence="2" key="1">
    <citation type="journal article" date="2013" name="Science">
        <title>The Amborella genome and the evolution of flowering plants.</title>
        <authorList>
            <consortium name="Amborella Genome Project"/>
        </authorList>
    </citation>
    <scope>NUCLEOTIDE SEQUENCE [LARGE SCALE GENOMIC DNA]</scope>
</reference>
<dbReference type="Proteomes" id="UP000017836">
    <property type="component" value="Unassembled WGS sequence"/>
</dbReference>
<feature type="non-terminal residue" evidence="1">
    <location>
        <position position="100"/>
    </location>
</feature>
<gene>
    <name evidence="1" type="ORF">AMTR_s00015p00231380</name>
</gene>
<dbReference type="AlphaFoldDB" id="W1PP04"/>
<evidence type="ECO:0000313" key="1">
    <source>
        <dbReference type="EMBL" id="ERN08910.1"/>
    </source>
</evidence>